<comment type="caution">
    <text evidence="1">The sequence shown here is derived from an EMBL/GenBank/DDBJ whole genome shotgun (WGS) entry which is preliminary data.</text>
</comment>
<dbReference type="EMBL" id="LAZR01060305">
    <property type="protein sequence ID" value="KKK65963.1"/>
    <property type="molecule type" value="Genomic_DNA"/>
</dbReference>
<feature type="non-terminal residue" evidence="1">
    <location>
        <position position="45"/>
    </location>
</feature>
<accession>A0A0F8XAY9</accession>
<organism evidence="1">
    <name type="scientific">marine sediment metagenome</name>
    <dbReference type="NCBI Taxonomy" id="412755"/>
    <lineage>
        <taxon>unclassified sequences</taxon>
        <taxon>metagenomes</taxon>
        <taxon>ecological metagenomes</taxon>
    </lineage>
</organism>
<reference evidence="1" key="1">
    <citation type="journal article" date="2015" name="Nature">
        <title>Complex archaea that bridge the gap between prokaryotes and eukaryotes.</title>
        <authorList>
            <person name="Spang A."/>
            <person name="Saw J.H."/>
            <person name="Jorgensen S.L."/>
            <person name="Zaremba-Niedzwiedzka K."/>
            <person name="Martijn J."/>
            <person name="Lind A.E."/>
            <person name="van Eijk R."/>
            <person name="Schleper C."/>
            <person name="Guy L."/>
            <person name="Ettema T.J."/>
        </authorList>
    </citation>
    <scope>NUCLEOTIDE SEQUENCE</scope>
</reference>
<dbReference type="AlphaFoldDB" id="A0A0F8XAY9"/>
<sequence length="45" mass="5300">MKKLFNVPATIKKIQTLKDKTFKLSVECQELPPKEMVKVFELNYT</sequence>
<gene>
    <name evidence="1" type="ORF">LCGC14_2968870</name>
</gene>
<proteinExistence type="predicted"/>
<protein>
    <submittedName>
        <fullName evidence="1">Uncharacterized protein</fullName>
    </submittedName>
</protein>
<evidence type="ECO:0000313" key="1">
    <source>
        <dbReference type="EMBL" id="KKK65963.1"/>
    </source>
</evidence>
<name>A0A0F8XAY9_9ZZZZ</name>